<keyword evidence="2" id="KW-1185">Reference proteome</keyword>
<dbReference type="InterPro" id="IPR023393">
    <property type="entry name" value="START-like_dom_sf"/>
</dbReference>
<name>A0A919Q7U4_9MICO</name>
<organism evidence="1 2">
    <name type="scientific">Demequina activiva</name>
    <dbReference type="NCBI Taxonomy" id="1582364"/>
    <lineage>
        <taxon>Bacteria</taxon>
        <taxon>Bacillati</taxon>
        <taxon>Actinomycetota</taxon>
        <taxon>Actinomycetes</taxon>
        <taxon>Micrococcales</taxon>
        <taxon>Demequinaceae</taxon>
        <taxon>Demequina</taxon>
    </lineage>
</organism>
<dbReference type="Pfam" id="PF10698">
    <property type="entry name" value="DUF2505"/>
    <property type="match status" value="1"/>
</dbReference>
<evidence type="ECO:0008006" key="3">
    <source>
        <dbReference type="Google" id="ProtNLM"/>
    </source>
</evidence>
<dbReference type="RefSeq" id="WP_203656796.1">
    <property type="nucleotide sequence ID" value="NZ_BONR01000005.1"/>
</dbReference>
<reference evidence="1" key="1">
    <citation type="submission" date="2021-01" db="EMBL/GenBank/DDBJ databases">
        <title>Whole genome shotgun sequence of Demequina activiva NBRC 110675.</title>
        <authorList>
            <person name="Komaki H."/>
            <person name="Tamura T."/>
        </authorList>
    </citation>
    <scope>NUCLEOTIDE SEQUENCE</scope>
    <source>
        <strain evidence="1">NBRC 110675</strain>
    </source>
</reference>
<dbReference type="InterPro" id="IPR019639">
    <property type="entry name" value="DUF2505"/>
</dbReference>
<sequence>MRITHEHVFDAAPDAVCAMLANREFASARGAASGARHPEVDVEGTADEGFTVAIRQGMPASTIPAEFRSFVGSEITVRYTEVWEPPQGEDRHGTFAVEIVGAPGHAAGSLSLVPEGAGSRFLVDGSVTVKVPLFGAMIEKAVGESVLKGLRAELAAADEWLAREA</sequence>
<evidence type="ECO:0000313" key="1">
    <source>
        <dbReference type="EMBL" id="GIG55370.1"/>
    </source>
</evidence>
<dbReference type="Proteomes" id="UP000652354">
    <property type="component" value="Unassembled WGS sequence"/>
</dbReference>
<evidence type="ECO:0000313" key="2">
    <source>
        <dbReference type="Proteomes" id="UP000652354"/>
    </source>
</evidence>
<protein>
    <recommendedName>
        <fullName evidence="3">DUF2505 domain-containing protein</fullName>
    </recommendedName>
</protein>
<dbReference type="SUPFAM" id="SSF55961">
    <property type="entry name" value="Bet v1-like"/>
    <property type="match status" value="1"/>
</dbReference>
<dbReference type="AlphaFoldDB" id="A0A919Q7U4"/>
<dbReference type="EMBL" id="BONR01000005">
    <property type="protein sequence ID" value="GIG55370.1"/>
    <property type="molecule type" value="Genomic_DNA"/>
</dbReference>
<gene>
    <name evidence="1" type="ORF">Dac01nite_21220</name>
</gene>
<accession>A0A919Q7U4</accession>
<proteinExistence type="predicted"/>
<dbReference type="Gene3D" id="3.30.530.20">
    <property type="match status" value="1"/>
</dbReference>
<comment type="caution">
    <text evidence="1">The sequence shown here is derived from an EMBL/GenBank/DDBJ whole genome shotgun (WGS) entry which is preliminary data.</text>
</comment>